<evidence type="ECO:0000313" key="2">
    <source>
        <dbReference type="Proteomes" id="UP000887116"/>
    </source>
</evidence>
<dbReference type="AlphaFoldDB" id="A0A8X6GEU8"/>
<evidence type="ECO:0000313" key="1">
    <source>
        <dbReference type="EMBL" id="GFQ65574.1"/>
    </source>
</evidence>
<reference evidence="1" key="1">
    <citation type="submission" date="2020-07" db="EMBL/GenBank/DDBJ databases">
        <title>Multicomponent nature underlies the extraordinary mechanical properties of spider dragline silk.</title>
        <authorList>
            <person name="Kono N."/>
            <person name="Nakamura H."/>
            <person name="Mori M."/>
            <person name="Yoshida Y."/>
            <person name="Ohtoshi R."/>
            <person name="Malay A.D."/>
            <person name="Moran D.A.P."/>
            <person name="Tomita M."/>
            <person name="Numata K."/>
            <person name="Arakawa K."/>
        </authorList>
    </citation>
    <scope>NUCLEOTIDE SEQUENCE</scope>
</reference>
<dbReference type="Proteomes" id="UP000887116">
    <property type="component" value="Unassembled WGS sequence"/>
</dbReference>
<comment type="caution">
    <text evidence="1">The sequence shown here is derived from an EMBL/GenBank/DDBJ whole genome shotgun (WGS) entry which is preliminary data.</text>
</comment>
<dbReference type="EMBL" id="BMAO01030079">
    <property type="protein sequence ID" value="GFQ65574.1"/>
    <property type="molecule type" value="Genomic_DNA"/>
</dbReference>
<sequence length="136" mass="15412">MRFIDLMFASRNGEKQVEESSIRSSLLHLTAELCWTCANFNPTVKGVVTHTFEIRRIVTPDDEWLGSYCYKSSETCRKASLELVTESKAELFSANNELSSYDMKNPDQLLDFSSELKSKDLGEELKPGDFSAKLKS</sequence>
<organism evidence="1 2">
    <name type="scientific">Trichonephila clavata</name>
    <name type="common">Joro spider</name>
    <name type="synonym">Nephila clavata</name>
    <dbReference type="NCBI Taxonomy" id="2740835"/>
    <lineage>
        <taxon>Eukaryota</taxon>
        <taxon>Metazoa</taxon>
        <taxon>Ecdysozoa</taxon>
        <taxon>Arthropoda</taxon>
        <taxon>Chelicerata</taxon>
        <taxon>Arachnida</taxon>
        <taxon>Araneae</taxon>
        <taxon>Araneomorphae</taxon>
        <taxon>Entelegynae</taxon>
        <taxon>Araneoidea</taxon>
        <taxon>Nephilidae</taxon>
        <taxon>Trichonephila</taxon>
    </lineage>
</organism>
<keyword evidence="2" id="KW-1185">Reference proteome</keyword>
<proteinExistence type="predicted"/>
<protein>
    <submittedName>
        <fullName evidence="1">Uncharacterized protein</fullName>
    </submittedName>
</protein>
<accession>A0A8X6GEU8</accession>
<gene>
    <name evidence="1" type="ORF">TNCT_231731</name>
</gene>
<name>A0A8X6GEU8_TRICU</name>